<proteinExistence type="predicted"/>
<protein>
    <submittedName>
        <fullName evidence="1">Uncharacterized protein</fullName>
    </submittedName>
</protein>
<dbReference type="AlphaFoldDB" id="A0A0A9FT01"/>
<accession>A0A0A9FT01</accession>
<dbReference type="EMBL" id="GBRH01184455">
    <property type="protein sequence ID" value="JAE13441.1"/>
    <property type="molecule type" value="Transcribed_RNA"/>
</dbReference>
<organism evidence="1">
    <name type="scientific">Arundo donax</name>
    <name type="common">Giant reed</name>
    <name type="synonym">Donax arundinaceus</name>
    <dbReference type="NCBI Taxonomy" id="35708"/>
    <lineage>
        <taxon>Eukaryota</taxon>
        <taxon>Viridiplantae</taxon>
        <taxon>Streptophyta</taxon>
        <taxon>Embryophyta</taxon>
        <taxon>Tracheophyta</taxon>
        <taxon>Spermatophyta</taxon>
        <taxon>Magnoliopsida</taxon>
        <taxon>Liliopsida</taxon>
        <taxon>Poales</taxon>
        <taxon>Poaceae</taxon>
        <taxon>PACMAD clade</taxon>
        <taxon>Arundinoideae</taxon>
        <taxon>Arundineae</taxon>
        <taxon>Arundo</taxon>
    </lineage>
</organism>
<sequence length="96" mass="10846">MIQFVPNHSLPIVLFSMEKIVCLQSLNVPPLQQQRRMSGYEISQLAFDALCAPSSDLDQIRPALYFFAMVSQHASGKAQCPEVFFVCEIQRSSPLR</sequence>
<name>A0A0A9FT01_ARUDO</name>
<reference evidence="1" key="1">
    <citation type="submission" date="2014-09" db="EMBL/GenBank/DDBJ databases">
        <authorList>
            <person name="Magalhaes I.L.F."/>
            <person name="Oliveira U."/>
            <person name="Santos F.R."/>
            <person name="Vidigal T.H.D.A."/>
            <person name="Brescovit A.D."/>
            <person name="Santos A.J."/>
        </authorList>
    </citation>
    <scope>NUCLEOTIDE SEQUENCE</scope>
    <source>
        <tissue evidence="1">Shoot tissue taken approximately 20 cm above the soil surface</tissue>
    </source>
</reference>
<reference evidence="1" key="2">
    <citation type="journal article" date="2015" name="Data Brief">
        <title>Shoot transcriptome of the giant reed, Arundo donax.</title>
        <authorList>
            <person name="Barrero R.A."/>
            <person name="Guerrero F.D."/>
            <person name="Moolhuijzen P."/>
            <person name="Goolsby J.A."/>
            <person name="Tidwell J."/>
            <person name="Bellgard S.E."/>
            <person name="Bellgard M.I."/>
        </authorList>
    </citation>
    <scope>NUCLEOTIDE SEQUENCE</scope>
    <source>
        <tissue evidence="1">Shoot tissue taken approximately 20 cm above the soil surface</tissue>
    </source>
</reference>
<evidence type="ECO:0000313" key="1">
    <source>
        <dbReference type="EMBL" id="JAE13441.1"/>
    </source>
</evidence>